<evidence type="ECO:0000256" key="7">
    <source>
        <dbReference type="ARBA" id="ARBA00023033"/>
    </source>
</evidence>
<evidence type="ECO:0000313" key="13">
    <source>
        <dbReference type="Proteomes" id="UP001230496"/>
    </source>
</evidence>
<dbReference type="EC" id="1.14.13.9" evidence="9"/>
<dbReference type="InterPro" id="IPR027545">
    <property type="entry name" value="Kynurenine_monooxygenase"/>
</dbReference>
<dbReference type="GO" id="GO:0004502">
    <property type="term" value="F:kynurenine 3-monooxygenase activity"/>
    <property type="evidence" value="ECO:0007669"/>
    <property type="project" value="UniProtKB-UniRule"/>
</dbReference>
<feature type="domain" description="FAD-binding" evidence="11">
    <location>
        <begin position="9"/>
        <end position="352"/>
    </location>
</feature>
<dbReference type="GO" id="GO:0043420">
    <property type="term" value="P:anthranilate metabolic process"/>
    <property type="evidence" value="ECO:0007669"/>
    <property type="project" value="UniProtKB-UniRule"/>
</dbReference>
<keyword evidence="2 9" id="KW-0285">Flavoprotein</keyword>
<evidence type="ECO:0000256" key="4">
    <source>
        <dbReference type="ARBA" id="ARBA00022827"/>
    </source>
</evidence>
<dbReference type="InterPro" id="IPR002938">
    <property type="entry name" value="FAD-bd"/>
</dbReference>
<dbReference type="GO" id="GO:0070189">
    <property type="term" value="P:kynurenine metabolic process"/>
    <property type="evidence" value="ECO:0007669"/>
    <property type="project" value="TreeGrafter"/>
</dbReference>
<dbReference type="RefSeq" id="WP_308350747.1">
    <property type="nucleotide sequence ID" value="NZ_CP129971.1"/>
</dbReference>
<dbReference type="SUPFAM" id="SSF51905">
    <property type="entry name" value="FAD/NAD(P)-binding domain"/>
    <property type="match status" value="1"/>
</dbReference>
<keyword evidence="7 9" id="KW-0503">Monooxygenase</keyword>
<dbReference type="Pfam" id="PF01494">
    <property type="entry name" value="FAD_binding_3"/>
    <property type="match status" value="1"/>
</dbReference>
<dbReference type="InterPro" id="IPR036188">
    <property type="entry name" value="FAD/NAD-bd_sf"/>
</dbReference>
<dbReference type="FunFam" id="3.50.50.60:FF:000185">
    <property type="entry name" value="Kynurenine 3-monooxygenase"/>
    <property type="match status" value="1"/>
</dbReference>
<keyword evidence="5 9" id="KW-0521">NADP</keyword>
<comment type="cofactor">
    <cofactor evidence="1 9">
        <name>FAD</name>
        <dbReference type="ChEBI" id="CHEBI:57692"/>
    </cofactor>
</comment>
<keyword evidence="3 9" id="KW-0662">Pyridine nucleotide biosynthesis</keyword>
<dbReference type="PRINTS" id="PR00420">
    <property type="entry name" value="RNGMNOXGNASE"/>
</dbReference>
<dbReference type="GO" id="GO:0019363">
    <property type="term" value="P:pyridine nucleotide biosynthetic process"/>
    <property type="evidence" value="ECO:0007669"/>
    <property type="project" value="UniProtKB-KW"/>
</dbReference>
<feature type="transmembrane region" description="Helical" evidence="10">
    <location>
        <begin position="7"/>
        <end position="24"/>
    </location>
</feature>
<comment type="catalytic activity">
    <reaction evidence="8 9">
        <text>L-kynurenine + NADPH + O2 + H(+) = 3-hydroxy-L-kynurenine + NADP(+) + H2O</text>
        <dbReference type="Rhea" id="RHEA:20545"/>
        <dbReference type="ChEBI" id="CHEBI:15377"/>
        <dbReference type="ChEBI" id="CHEBI:15378"/>
        <dbReference type="ChEBI" id="CHEBI:15379"/>
        <dbReference type="ChEBI" id="CHEBI:57783"/>
        <dbReference type="ChEBI" id="CHEBI:57959"/>
        <dbReference type="ChEBI" id="CHEBI:58125"/>
        <dbReference type="ChEBI" id="CHEBI:58349"/>
        <dbReference type="EC" id="1.14.13.9"/>
    </reaction>
</comment>
<reference evidence="12 13" key="1">
    <citation type="submission" date="2023-08" db="EMBL/GenBank/DDBJ databases">
        <title>Comparative genomics and taxonomic characterization of three novel marine species of genus Marivirga.</title>
        <authorList>
            <person name="Muhammad N."/>
            <person name="Kim S.-G."/>
        </authorList>
    </citation>
    <scope>NUCLEOTIDE SEQUENCE [LARGE SCALE GENOMIC DNA]</scope>
    <source>
        <strain evidence="12 13">BDSF4-3</strain>
    </source>
</reference>
<organism evidence="12 13">
    <name type="scientific">Marivirga salinarum</name>
    <dbReference type="NCBI Taxonomy" id="3059078"/>
    <lineage>
        <taxon>Bacteria</taxon>
        <taxon>Pseudomonadati</taxon>
        <taxon>Bacteroidota</taxon>
        <taxon>Cytophagia</taxon>
        <taxon>Cytophagales</taxon>
        <taxon>Marivirgaceae</taxon>
        <taxon>Marivirga</taxon>
    </lineage>
</organism>
<comment type="function">
    <text evidence="9">Catalyzes the hydroxylation of L-kynurenine (L-Kyn) to form 3-hydroxy-L-kynurenine (L-3OHKyn). Required for synthesis of quinolinic acid.</text>
</comment>
<keyword evidence="4 9" id="KW-0274">FAD</keyword>
<protein>
    <recommendedName>
        <fullName evidence="9">Kynurenine 3-monooxygenase</fullName>
        <ecNumber evidence="9">1.14.13.9</ecNumber>
    </recommendedName>
    <alternativeName>
        <fullName evidence="9">Kynurenine 3-hydroxylase</fullName>
    </alternativeName>
</protein>
<dbReference type="EMBL" id="CP129971">
    <property type="protein sequence ID" value="WMN12569.1"/>
    <property type="molecule type" value="Genomic_DNA"/>
</dbReference>
<dbReference type="Gene3D" id="3.50.50.60">
    <property type="entry name" value="FAD/NAD(P)-binding domain"/>
    <property type="match status" value="1"/>
</dbReference>
<keyword evidence="6 9" id="KW-0560">Oxidoreductase</keyword>
<evidence type="ECO:0000256" key="3">
    <source>
        <dbReference type="ARBA" id="ARBA00022642"/>
    </source>
</evidence>
<evidence type="ECO:0000256" key="8">
    <source>
        <dbReference type="ARBA" id="ARBA00047818"/>
    </source>
</evidence>
<evidence type="ECO:0000259" key="11">
    <source>
        <dbReference type="Pfam" id="PF01494"/>
    </source>
</evidence>
<comment type="similarity">
    <text evidence="9">Belongs to the aromatic-ring hydroxylase family. KMO subfamily.</text>
</comment>
<dbReference type="AlphaFoldDB" id="A0AA51REJ2"/>
<keyword evidence="10" id="KW-1133">Transmembrane helix</keyword>
<dbReference type="Proteomes" id="UP001230496">
    <property type="component" value="Chromosome"/>
</dbReference>
<evidence type="ECO:0000256" key="2">
    <source>
        <dbReference type="ARBA" id="ARBA00022630"/>
    </source>
</evidence>
<evidence type="ECO:0000256" key="1">
    <source>
        <dbReference type="ARBA" id="ARBA00001974"/>
    </source>
</evidence>
<keyword evidence="10" id="KW-0472">Membrane</keyword>
<evidence type="ECO:0000256" key="10">
    <source>
        <dbReference type="SAM" id="Phobius"/>
    </source>
</evidence>
<comment type="pathway">
    <text evidence="9">Cofactor biosynthesis; NAD(+) biosynthesis; quinolinate from L-kynurenine: step 1/3.</text>
</comment>
<gene>
    <name evidence="9" type="primary">kmo</name>
    <name evidence="12" type="ORF">QYS49_01320</name>
</gene>
<keyword evidence="13" id="KW-1185">Reference proteome</keyword>
<evidence type="ECO:0000313" key="12">
    <source>
        <dbReference type="EMBL" id="WMN12569.1"/>
    </source>
</evidence>
<dbReference type="PANTHER" id="PTHR46028:SF2">
    <property type="entry name" value="KYNURENINE 3-MONOOXYGENASE"/>
    <property type="match status" value="1"/>
</dbReference>
<accession>A0AA51REJ2</accession>
<sequence>MKKEIKHIGVMGAGLVGALLSIYLRKRGYKVSLYEKRDDMRKSSSDSGRSINLALSKRGIKALEDIGVIEEVKKIMLPMEGRMMHSKDGELTFQPYGKEGQFINSVSRGNLNKILLEKAEASGVEIKFEHTCKSVDLEGTSVTFKTPETEKTMQFDLLFGSDGAYSQMRQAMLKTDRFNYEQYYIPHGYKELSIPPTEDGDFAIAPNALHIWPRGQYMLIALPNLDKSFTCTLFFPFEGQPSFESLQTPQQVLQFFKNTFPDSLPHLKNIQDEYFQNPTSSLVTVKCEPWVKNNCVLIGDAAHAIVPFYGQGMNAGFEDCYELNLLLDKHSDDWENTLAEYQEVRKKDGDAIADLALHNFVEMRDLVADDKFLVQKKIEAKLHEKFPDKWIPLYSMVTFSDLRYSEAFEIGKKQQVIMDEVMQKPDILENWENIDLEKIVDKL</sequence>
<name>A0AA51REJ2_9BACT</name>
<dbReference type="GO" id="GO:0006569">
    <property type="term" value="P:L-tryptophan catabolic process"/>
    <property type="evidence" value="ECO:0007669"/>
    <property type="project" value="UniProtKB-UniRule"/>
</dbReference>
<evidence type="ECO:0000256" key="5">
    <source>
        <dbReference type="ARBA" id="ARBA00022857"/>
    </source>
</evidence>
<dbReference type="HAMAP" id="MF_01971">
    <property type="entry name" value="Kynurenine_monooxygenase"/>
    <property type="match status" value="1"/>
</dbReference>
<proteinExistence type="inferred from homology"/>
<keyword evidence="10" id="KW-0812">Transmembrane</keyword>
<dbReference type="GO" id="GO:0019805">
    <property type="term" value="P:quinolinate biosynthetic process"/>
    <property type="evidence" value="ECO:0007669"/>
    <property type="project" value="UniProtKB-UniRule"/>
</dbReference>
<dbReference type="PANTHER" id="PTHR46028">
    <property type="entry name" value="KYNURENINE 3-MONOOXYGENASE"/>
    <property type="match status" value="1"/>
</dbReference>
<evidence type="ECO:0000256" key="9">
    <source>
        <dbReference type="HAMAP-Rule" id="MF_01971"/>
    </source>
</evidence>
<dbReference type="GO" id="GO:0071949">
    <property type="term" value="F:FAD binding"/>
    <property type="evidence" value="ECO:0007669"/>
    <property type="project" value="InterPro"/>
</dbReference>
<evidence type="ECO:0000256" key="6">
    <source>
        <dbReference type="ARBA" id="ARBA00023002"/>
    </source>
</evidence>
<dbReference type="KEGG" id="msaa:QYS49_01320"/>